<dbReference type="InterPro" id="IPR000640">
    <property type="entry name" value="EFG_V-like"/>
</dbReference>
<dbReference type="Gene3D" id="3.40.50.300">
    <property type="entry name" value="P-loop containing nucleotide triphosphate hydrolases"/>
    <property type="match status" value="1"/>
</dbReference>
<evidence type="ECO:0000256" key="3">
    <source>
        <dbReference type="ARBA" id="ARBA00022490"/>
    </source>
</evidence>
<reference evidence="10" key="1">
    <citation type="submission" date="2004-03" db="EMBL/GenBank/DDBJ databases">
        <title>Genome compaction and stability in microsporidian intracellular parasites.</title>
        <authorList>
            <person name="Slamovits C.H."/>
            <person name="Fast N.M."/>
            <person name="Law J.S."/>
            <person name="Keeling P.J."/>
        </authorList>
    </citation>
    <scope>NUCLEOTIDE SEQUENCE</scope>
</reference>
<keyword evidence="5 10" id="KW-0251">Elongation factor</keyword>
<dbReference type="InterPro" id="IPR041095">
    <property type="entry name" value="EFG_II"/>
</dbReference>
<accession>Q6E4P8</accession>
<dbReference type="GO" id="GO:0003924">
    <property type="term" value="F:GTPase activity"/>
    <property type="evidence" value="ECO:0007669"/>
    <property type="project" value="InterPro"/>
</dbReference>
<evidence type="ECO:0000256" key="5">
    <source>
        <dbReference type="ARBA" id="ARBA00022768"/>
    </source>
</evidence>
<dbReference type="SMART" id="SM00838">
    <property type="entry name" value="EFG_C"/>
    <property type="match status" value="1"/>
</dbReference>
<evidence type="ECO:0000256" key="6">
    <source>
        <dbReference type="ARBA" id="ARBA00022917"/>
    </source>
</evidence>
<dbReference type="FunFam" id="3.40.50.300:FF:000058">
    <property type="entry name" value="Translation elongation factor 2"/>
    <property type="match status" value="1"/>
</dbReference>
<dbReference type="GO" id="GO:0005829">
    <property type="term" value="C:cytosol"/>
    <property type="evidence" value="ECO:0007669"/>
    <property type="project" value="TreeGrafter"/>
</dbReference>
<comment type="subcellular location">
    <subcellularLocation>
        <location evidence="1">Cytoplasm</location>
    </subcellularLocation>
</comment>
<dbReference type="PROSITE" id="PS51722">
    <property type="entry name" value="G_TR_2"/>
    <property type="match status" value="1"/>
</dbReference>
<keyword evidence="4" id="KW-0547">Nucleotide-binding</keyword>
<dbReference type="SUPFAM" id="SSF54211">
    <property type="entry name" value="Ribosomal protein S5 domain 2-like"/>
    <property type="match status" value="1"/>
</dbReference>
<dbReference type="Pfam" id="PF14492">
    <property type="entry name" value="EFG_III"/>
    <property type="match status" value="1"/>
</dbReference>
<dbReference type="Pfam" id="PF03764">
    <property type="entry name" value="EFG_IV"/>
    <property type="match status" value="1"/>
</dbReference>
<evidence type="ECO:0000259" key="9">
    <source>
        <dbReference type="PROSITE" id="PS51722"/>
    </source>
</evidence>
<dbReference type="Gene3D" id="3.30.70.870">
    <property type="entry name" value="Elongation Factor G (Translational Gtpase), domain 3"/>
    <property type="match status" value="1"/>
</dbReference>
<evidence type="ECO:0000256" key="8">
    <source>
        <dbReference type="ARBA" id="ARBA00024731"/>
    </source>
</evidence>
<dbReference type="AlphaFoldDB" id="Q6E4P8"/>
<evidence type="ECO:0000313" key="10">
    <source>
        <dbReference type="EMBL" id="AAT72743.1"/>
    </source>
</evidence>
<dbReference type="InterPro" id="IPR000795">
    <property type="entry name" value="T_Tr_GTP-bd_dom"/>
</dbReference>
<dbReference type="SMART" id="SM00889">
    <property type="entry name" value="EFG_IV"/>
    <property type="match status" value="1"/>
</dbReference>
<dbReference type="NCBIfam" id="TIGR00231">
    <property type="entry name" value="small_GTP"/>
    <property type="match status" value="1"/>
</dbReference>
<dbReference type="Gene3D" id="3.30.70.240">
    <property type="match status" value="1"/>
</dbReference>
<evidence type="ECO:0000256" key="4">
    <source>
        <dbReference type="ARBA" id="ARBA00022741"/>
    </source>
</evidence>
<dbReference type="FunFam" id="2.40.30.10:FF:000010">
    <property type="entry name" value="Translation elongation factor 2"/>
    <property type="match status" value="1"/>
</dbReference>
<sequence length="849" mass="95511">MVDLSIQKVEAMMHNKKNIRNISVIAHVDHGKSTLTDTLVVKAKIAARDSTTDRYMDTRKDEQERGITIKSTAISMHFEMDETTLKRHMEQEYNGNEFLINLIDSPGHVDFSFEVTAALRVTDGAVVVVDCVDGICVQTETVLRQAIGERIKPVLVLNKLDRSLLELSAPIEEIAVMLRQKIDDFNRKLDEIASIDPDQKFCVKPLDPTKGDVSFCSGLQGWGFTLRQFARFYLKRLNMDKREDGEAQICRLLWASHVHFSSDDPWDMQGKLVKEPNLSRTFFIVFVLRPIYRVMDMCAKGDIKGIRSYLSRYEVDFGDVELKGEGKSLFKIVMRAWLPAADTLFEQIVMKLPSPITSQAYRADLLYTGEKDVCLTSIEKCDSSDNAPLMMFVSKMVPFTDNRFIAFGRVFSGNVSAGMKVRIQGPDYVPGTSSDMQIKPIQRVVVMMGRTFKEVSNCPAGNIIGLIGIDQALKKTGTISTHENAYNIRSMKFSVSPVVKYAVRPKNPIDLPKLKDGLLKLAKSDPLCVVNCMDNGELTVAGAGELHLEICLNDLRNEYANVDIIIDEPMVSYVESVAKTIETPKMAKSANKHNRISMTVEPLDEELIRNIENEKLVCKDPKERAQRFNNVLGIKEEWVRKIMFYGPLDKGPNIMVDETKGVAHLHEIKDHLRAAFQHLTESGPLIGEPLRGVRFNLTDCVLHADAIHRTSPQILSPTVQVCSGLILYAEPILYEPIFRIEVSVSNDHIGTVNAALCSKRGAMTSMSPEGNMRSIIVGTLPVRESFGFNHYLMEKTKGKATSTLSFSHYDRLPGSMSDPGSILYETVMKIREKRKMPPLKDAEYYFDKL</sequence>
<dbReference type="InterPro" id="IPR031157">
    <property type="entry name" value="G_TR_CS"/>
</dbReference>
<dbReference type="SUPFAM" id="SSF54980">
    <property type="entry name" value="EF-G C-terminal domain-like"/>
    <property type="match status" value="2"/>
</dbReference>
<keyword evidence="3" id="KW-0963">Cytoplasm</keyword>
<dbReference type="InterPro" id="IPR004161">
    <property type="entry name" value="EFTu-like_2"/>
</dbReference>
<dbReference type="Gene3D" id="3.30.230.10">
    <property type="match status" value="1"/>
</dbReference>
<dbReference type="FunFam" id="3.30.70.870:FF:000002">
    <property type="entry name" value="Translation elongation factor 2"/>
    <property type="match status" value="1"/>
</dbReference>
<dbReference type="EMBL" id="AY574351">
    <property type="protein sequence ID" value="AAT72743.1"/>
    <property type="molecule type" value="mRNA"/>
</dbReference>
<dbReference type="InterPro" id="IPR005225">
    <property type="entry name" value="Small_GTP-bd"/>
</dbReference>
<evidence type="ECO:0000256" key="2">
    <source>
        <dbReference type="ARBA" id="ARBA00017891"/>
    </source>
</evidence>
<dbReference type="InterPro" id="IPR035647">
    <property type="entry name" value="EFG_III/V"/>
</dbReference>
<dbReference type="CDD" id="cd16261">
    <property type="entry name" value="EF2_snRNP_III"/>
    <property type="match status" value="1"/>
</dbReference>
<dbReference type="CDD" id="cd01885">
    <property type="entry name" value="EF2"/>
    <property type="match status" value="1"/>
</dbReference>
<dbReference type="Gene3D" id="2.40.30.10">
    <property type="entry name" value="Translation factors"/>
    <property type="match status" value="1"/>
</dbReference>
<dbReference type="CDD" id="cd16268">
    <property type="entry name" value="EF2_II"/>
    <property type="match status" value="1"/>
</dbReference>
<keyword evidence="6" id="KW-0648">Protein biosynthesis</keyword>
<dbReference type="PANTHER" id="PTHR42908:SF10">
    <property type="entry name" value="EUKARYOTIC TRANSLATION ELONGATION FACTOR 2"/>
    <property type="match status" value="1"/>
</dbReference>
<keyword evidence="7" id="KW-0342">GTP-binding</keyword>
<dbReference type="Pfam" id="PF03144">
    <property type="entry name" value="GTP_EFTU_D2"/>
    <property type="match status" value="1"/>
</dbReference>
<protein>
    <recommendedName>
        <fullName evidence="2">Elongation factor 2</fullName>
    </recommendedName>
</protein>
<dbReference type="InterPro" id="IPR027417">
    <property type="entry name" value="P-loop_NTPase"/>
</dbReference>
<dbReference type="SUPFAM" id="SSF50447">
    <property type="entry name" value="Translation proteins"/>
    <property type="match status" value="1"/>
</dbReference>
<dbReference type="GO" id="GO:0003746">
    <property type="term" value="F:translation elongation factor activity"/>
    <property type="evidence" value="ECO:0007669"/>
    <property type="project" value="UniProtKB-KW"/>
</dbReference>
<dbReference type="Pfam" id="PF00679">
    <property type="entry name" value="EFG_C"/>
    <property type="match status" value="1"/>
</dbReference>
<dbReference type="GO" id="GO:0043022">
    <property type="term" value="F:ribosome binding"/>
    <property type="evidence" value="ECO:0007669"/>
    <property type="project" value="TreeGrafter"/>
</dbReference>
<evidence type="ECO:0000256" key="7">
    <source>
        <dbReference type="ARBA" id="ARBA00023134"/>
    </source>
</evidence>
<dbReference type="GO" id="GO:0005525">
    <property type="term" value="F:GTP binding"/>
    <property type="evidence" value="ECO:0007669"/>
    <property type="project" value="UniProtKB-KW"/>
</dbReference>
<dbReference type="PRINTS" id="PR00315">
    <property type="entry name" value="ELONGATNFCT"/>
</dbReference>
<proteinExistence type="evidence at transcript level"/>
<comment type="function">
    <text evidence="8">Catalyzes the GTP-dependent ribosomal translocation step during translation elongation. During this step, the ribosome changes from the pre-translocational (PRE) to the post-translocational (POST) state as the newly formed A-site-bound peptidyl-tRNA and P-site-bound deacylated tRNA move to the P and E sites, respectively. Catalyzes the coordinated movement of the two tRNA molecules, the mRNA and conformational changes in the ribosome.</text>
</comment>
<evidence type="ECO:0000256" key="1">
    <source>
        <dbReference type="ARBA" id="ARBA00004496"/>
    </source>
</evidence>
<dbReference type="InterPro" id="IPR009000">
    <property type="entry name" value="Transl_B-barrel_sf"/>
</dbReference>
<dbReference type="Pfam" id="PF00009">
    <property type="entry name" value="GTP_EFTU"/>
    <property type="match status" value="1"/>
</dbReference>
<name>Q6E4P8_ANTLO</name>
<organism evidence="10">
    <name type="scientific">Antonospora locustae</name>
    <name type="common">Microsporidian parasite</name>
    <name type="synonym">Nosema locustae</name>
    <dbReference type="NCBI Taxonomy" id="278021"/>
    <lineage>
        <taxon>Eukaryota</taxon>
        <taxon>Fungi</taxon>
        <taxon>Fungi incertae sedis</taxon>
        <taxon>Microsporidia</taxon>
        <taxon>Antonospora</taxon>
    </lineage>
</organism>
<dbReference type="PROSITE" id="PS00301">
    <property type="entry name" value="G_TR_1"/>
    <property type="match status" value="1"/>
</dbReference>
<dbReference type="InterPro" id="IPR005517">
    <property type="entry name" value="Transl_elong_EFG/EF2_IV"/>
</dbReference>
<dbReference type="InterPro" id="IPR020568">
    <property type="entry name" value="Ribosomal_Su5_D2-typ_SF"/>
</dbReference>
<dbReference type="InterPro" id="IPR014721">
    <property type="entry name" value="Ribsml_uS5_D2-typ_fold_subgr"/>
</dbReference>
<dbReference type="PANTHER" id="PTHR42908">
    <property type="entry name" value="TRANSLATION ELONGATION FACTOR-RELATED"/>
    <property type="match status" value="1"/>
</dbReference>
<dbReference type="CDD" id="cd01681">
    <property type="entry name" value="aeEF2_snRNP_like_IV"/>
    <property type="match status" value="1"/>
</dbReference>
<feature type="domain" description="Tr-type G" evidence="9">
    <location>
        <begin position="17"/>
        <end position="356"/>
    </location>
</feature>
<dbReference type="SUPFAM" id="SSF52540">
    <property type="entry name" value="P-loop containing nucleoside triphosphate hydrolases"/>
    <property type="match status" value="1"/>
</dbReference>
<dbReference type="GO" id="GO:1990904">
    <property type="term" value="C:ribonucleoprotein complex"/>
    <property type="evidence" value="ECO:0007669"/>
    <property type="project" value="TreeGrafter"/>
</dbReference>